<accession>A0A6L2K727</accession>
<organism evidence="1">
    <name type="scientific">Tanacetum cinerariifolium</name>
    <name type="common">Dalmatian daisy</name>
    <name type="synonym">Chrysanthemum cinerariifolium</name>
    <dbReference type="NCBI Taxonomy" id="118510"/>
    <lineage>
        <taxon>Eukaryota</taxon>
        <taxon>Viridiplantae</taxon>
        <taxon>Streptophyta</taxon>
        <taxon>Embryophyta</taxon>
        <taxon>Tracheophyta</taxon>
        <taxon>Spermatophyta</taxon>
        <taxon>Magnoliopsida</taxon>
        <taxon>eudicotyledons</taxon>
        <taxon>Gunneridae</taxon>
        <taxon>Pentapetalae</taxon>
        <taxon>asterids</taxon>
        <taxon>campanulids</taxon>
        <taxon>Asterales</taxon>
        <taxon>Asteraceae</taxon>
        <taxon>Asteroideae</taxon>
        <taxon>Anthemideae</taxon>
        <taxon>Anthemidinae</taxon>
        <taxon>Tanacetum</taxon>
    </lineage>
</organism>
<evidence type="ECO:0000313" key="1">
    <source>
        <dbReference type="EMBL" id="GEU43674.1"/>
    </source>
</evidence>
<comment type="caution">
    <text evidence="1">The sequence shown here is derived from an EMBL/GenBank/DDBJ whole genome shotgun (WGS) entry which is preliminary data.</text>
</comment>
<gene>
    <name evidence="1" type="ORF">Tci_015652</name>
</gene>
<dbReference type="EMBL" id="BKCJ010001741">
    <property type="protein sequence ID" value="GEU43674.1"/>
    <property type="molecule type" value="Genomic_DNA"/>
</dbReference>
<proteinExistence type="predicted"/>
<sequence>MSYKECEKLYAEAVILVNKILIRLIDVTVEQWLDLKYGYHKTMDKNVKKRMIGTWLIKSYKLQFKDYLEIKKQRDTYAQEVDMEYNPSNLVFVEWLTSKFYNHLEMDWYTKNALWVYKMRGDDEVVLCNNKVSDLKDENNDDEHEIVEIFMIKTNLFDYETPLCKAFDEFNYLLKVDTKLFTHDIKRTKTYEDYMNEWNNELDEPYLKDKALKQKAVYEKSWGDATLSEEEYVVVKEYEYDDLTRTNKDACYAYQEIFHNMDEGWLVTSAE</sequence>
<dbReference type="AlphaFoldDB" id="A0A6L2K727"/>
<name>A0A6L2K727_TANCI</name>
<reference evidence="1" key="1">
    <citation type="journal article" date="2019" name="Sci. Rep.">
        <title>Draft genome of Tanacetum cinerariifolium, the natural source of mosquito coil.</title>
        <authorList>
            <person name="Yamashiro T."/>
            <person name="Shiraishi A."/>
            <person name="Satake H."/>
            <person name="Nakayama K."/>
        </authorList>
    </citation>
    <scope>NUCLEOTIDE SEQUENCE</scope>
</reference>
<protein>
    <submittedName>
        <fullName evidence="1">Zf-BED domain-containing protein</fullName>
    </submittedName>
</protein>